<feature type="chain" id="PRO_5040858201" evidence="1">
    <location>
        <begin position="27"/>
        <end position="325"/>
    </location>
</feature>
<gene>
    <name evidence="2" type="ORF">IWQ60_006344</name>
</gene>
<proteinExistence type="predicted"/>
<dbReference type="AlphaFoldDB" id="A0A9W8A8A9"/>
<dbReference type="Proteomes" id="UP001150569">
    <property type="component" value="Unassembled WGS sequence"/>
</dbReference>
<dbReference type="EMBL" id="JANBPT010000377">
    <property type="protein sequence ID" value="KAJ1922722.1"/>
    <property type="molecule type" value="Genomic_DNA"/>
</dbReference>
<protein>
    <submittedName>
        <fullName evidence="2">Uncharacterized protein</fullName>
    </submittedName>
</protein>
<accession>A0A9W8A8A9</accession>
<keyword evidence="1" id="KW-0732">Signal</keyword>
<comment type="caution">
    <text evidence="2">The sequence shown here is derived from an EMBL/GenBank/DDBJ whole genome shotgun (WGS) entry which is preliminary data.</text>
</comment>
<organism evidence="2 3">
    <name type="scientific">Tieghemiomyces parasiticus</name>
    <dbReference type="NCBI Taxonomy" id="78921"/>
    <lineage>
        <taxon>Eukaryota</taxon>
        <taxon>Fungi</taxon>
        <taxon>Fungi incertae sedis</taxon>
        <taxon>Zoopagomycota</taxon>
        <taxon>Kickxellomycotina</taxon>
        <taxon>Dimargaritomycetes</taxon>
        <taxon>Dimargaritales</taxon>
        <taxon>Dimargaritaceae</taxon>
        <taxon>Tieghemiomyces</taxon>
    </lineage>
</organism>
<feature type="signal peptide" evidence="1">
    <location>
        <begin position="1"/>
        <end position="26"/>
    </location>
</feature>
<evidence type="ECO:0000313" key="2">
    <source>
        <dbReference type="EMBL" id="KAJ1922722.1"/>
    </source>
</evidence>
<name>A0A9W8A8A9_9FUNG</name>
<sequence>MRIATSLASLLFLGFTGFSFPHSTQALYSRSRVGSTEDSSSSSYSYRPPASSASATSYISFAEPGEDTLRELCMVLANPEAELPLTLSKPSRKRRDGTDQFLQVPSASGFTSLPDRLHRQDSMDSTWSDMGNSLVLTGKNPLGHHSVEYLRFKAQFLSGGGISYLFRSSGGLHLDSARLLHALFREADQWWLRLYYPALFPKQSASAVLAPLRALGRAVAANPFTKAPEAKVKAPRAFAKPFVAERAMATASGDSRVGYFIITRAEPGNALRATEIHSQRQLDEQSARTTPWVPLFQLNKKLPLEALALYKLQYCINVWRSQDRK</sequence>
<reference evidence="2" key="1">
    <citation type="submission" date="2022-07" db="EMBL/GenBank/DDBJ databases">
        <title>Phylogenomic reconstructions and comparative analyses of Kickxellomycotina fungi.</title>
        <authorList>
            <person name="Reynolds N.K."/>
            <person name="Stajich J.E."/>
            <person name="Barry K."/>
            <person name="Grigoriev I.V."/>
            <person name="Crous P."/>
            <person name="Smith M.E."/>
        </authorList>
    </citation>
    <scope>NUCLEOTIDE SEQUENCE</scope>
    <source>
        <strain evidence="2">RSA 861</strain>
    </source>
</reference>
<evidence type="ECO:0000313" key="3">
    <source>
        <dbReference type="Proteomes" id="UP001150569"/>
    </source>
</evidence>
<keyword evidence="3" id="KW-1185">Reference proteome</keyword>
<evidence type="ECO:0000256" key="1">
    <source>
        <dbReference type="SAM" id="SignalP"/>
    </source>
</evidence>